<sequence>MRVENRVHAKRACAIGLMHSASEDVRALPNALRSSDDVAKRQCDVWETWEYQNGPNKGKALFYRDERRLTQNPCFAAHLSSCGPHMAYNLRSLTVVV</sequence>
<keyword evidence="2" id="KW-1185">Reference proteome</keyword>
<protein>
    <submittedName>
        <fullName evidence="1">Uncharacterized protein</fullName>
    </submittedName>
</protein>
<name>A0ABR1D1I6_NECAM</name>
<dbReference type="Proteomes" id="UP001303046">
    <property type="component" value="Unassembled WGS sequence"/>
</dbReference>
<comment type="caution">
    <text evidence="1">The sequence shown here is derived from an EMBL/GenBank/DDBJ whole genome shotgun (WGS) entry which is preliminary data.</text>
</comment>
<dbReference type="EMBL" id="JAVFWL010000003">
    <property type="protein sequence ID" value="KAK6744407.1"/>
    <property type="molecule type" value="Genomic_DNA"/>
</dbReference>
<evidence type="ECO:0000313" key="1">
    <source>
        <dbReference type="EMBL" id="KAK6744407.1"/>
    </source>
</evidence>
<gene>
    <name evidence="1" type="primary">Necator_chrIII.g12000</name>
    <name evidence="1" type="ORF">RB195_011234</name>
</gene>
<evidence type="ECO:0000313" key="2">
    <source>
        <dbReference type="Proteomes" id="UP001303046"/>
    </source>
</evidence>
<accession>A0ABR1D1I6</accession>
<organism evidence="1 2">
    <name type="scientific">Necator americanus</name>
    <name type="common">Human hookworm</name>
    <dbReference type="NCBI Taxonomy" id="51031"/>
    <lineage>
        <taxon>Eukaryota</taxon>
        <taxon>Metazoa</taxon>
        <taxon>Ecdysozoa</taxon>
        <taxon>Nematoda</taxon>
        <taxon>Chromadorea</taxon>
        <taxon>Rhabditida</taxon>
        <taxon>Rhabditina</taxon>
        <taxon>Rhabditomorpha</taxon>
        <taxon>Strongyloidea</taxon>
        <taxon>Ancylostomatidae</taxon>
        <taxon>Bunostominae</taxon>
        <taxon>Necator</taxon>
    </lineage>
</organism>
<proteinExistence type="predicted"/>
<reference evidence="1 2" key="1">
    <citation type="submission" date="2023-08" db="EMBL/GenBank/DDBJ databases">
        <title>A Necator americanus chromosomal reference genome.</title>
        <authorList>
            <person name="Ilik V."/>
            <person name="Petrzelkova K.J."/>
            <person name="Pardy F."/>
            <person name="Fuh T."/>
            <person name="Niatou-Singa F.S."/>
            <person name="Gouil Q."/>
            <person name="Baker L."/>
            <person name="Ritchie M.E."/>
            <person name="Jex A.R."/>
            <person name="Gazzola D."/>
            <person name="Li H."/>
            <person name="Toshio Fujiwara R."/>
            <person name="Zhan B."/>
            <person name="Aroian R.V."/>
            <person name="Pafco B."/>
            <person name="Schwarz E.M."/>
        </authorList>
    </citation>
    <scope>NUCLEOTIDE SEQUENCE [LARGE SCALE GENOMIC DNA]</scope>
    <source>
        <strain evidence="1 2">Aroian</strain>
        <tissue evidence="1">Whole animal</tissue>
    </source>
</reference>